<reference evidence="1" key="1">
    <citation type="submission" date="2024-03" db="EMBL/GenBank/DDBJ databases">
        <title>Diverse circular DNA viruses in blood, oral, and fecal samples of captive lemurs.</title>
        <authorList>
            <person name="Paietta E.N."/>
            <person name="Kraberger S."/>
            <person name="Lund M.C."/>
            <person name="Custer J.M."/>
            <person name="Vargas K.M."/>
            <person name="Ehmke E.E."/>
            <person name="Yoder A.D."/>
            <person name="Varsani A."/>
        </authorList>
    </citation>
    <scope>NUCLEOTIDE SEQUENCE</scope>
    <source>
        <strain evidence="1">Duke_22FF_208</strain>
    </source>
</reference>
<accession>A0AAU8AY01</accession>
<name>A0AAU8AY01_9CAUD</name>
<sequence length="174" mass="20090">MAGRVEFDLGEFNSFFTRLKQAASGDLRKELELFMQALGTEFLRVCEDEIIRRKVMDTRLLLASFHEGGDGNVWEITDDGLTLEVGTNVKYAAYVNDGHWTNPKGVKTRFVPGAWEGDRFIYDPNAKTGMVLKQKWVEGAHYFDSAVRIFEKMFPDILDAKLQDWIDRYFSEFI</sequence>
<evidence type="ECO:0000313" key="1">
    <source>
        <dbReference type="EMBL" id="XCD04319.1"/>
    </source>
</evidence>
<dbReference type="EMBL" id="PP511443">
    <property type="protein sequence ID" value="XCD04319.1"/>
    <property type="molecule type" value="Genomic_DNA"/>
</dbReference>
<organism evidence="1">
    <name type="scientific">Dulem virus 37</name>
    <dbReference type="NCBI Taxonomy" id="3145755"/>
    <lineage>
        <taxon>Viruses</taxon>
        <taxon>Duplodnaviria</taxon>
        <taxon>Heunggongvirae</taxon>
        <taxon>Uroviricota</taxon>
        <taxon>Caudoviricetes</taxon>
    </lineage>
</organism>
<dbReference type="Pfam" id="PF04883">
    <property type="entry name" value="HK97-gp10_like"/>
    <property type="match status" value="1"/>
</dbReference>
<dbReference type="InterPro" id="IPR010064">
    <property type="entry name" value="HK97-gp10_tail"/>
</dbReference>
<proteinExistence type="predicted"/>
<protein>
    <submittedName>
        <fullName evidence="1">Type I neck protein</fullName>
    </submittedName>
</protein>